<dbReference type="GO" id="GO:0003824">
    <property type="term" value="F:catalytic activity"/>
    <property type="evidence" value="ECO:0007669"/>
    <property type="project" value="UniProtKB-ARBA"/>
</dbReference>
<gene>
    <name evidence="2" type="ORF">Dsi01nite_081410</name>
</gene>
<dbReference type="InterPro" id="IPR000073">
    <property type="entry name" value="AB_hydrolase_1"/>
</dbReference>
<feature type="domain" description="AB hydrolase-1" evidence="1">
    <location>
        <begin position="2"/>
        <end position="214"/>
    </location>
</feature>
<accession>A0A919PSJ3</accession>
<protein>
    <recommendedName>
        <fullName evidence="1">AB hydrolase-1 domain-containing protein</fullName>
    </recommendedName>
</protein>
<dbReference type="Gene3D" id="3.40.50.1820">
    <property type="entry name" value="alpha/beta hydrolase"/>
    <property type="match status" value="1"/>
</dbReference>
<dbReference type="EMBL" id="BONQ01000128">
    <property type="protein sequence ID" value="GIG50100.1"/>
    <property type="molecule type" value="Genomic_DNA"/>
</dbReference>
<organism evidence="2 3">
    <name type="scientific">Dactylosporangium siamense</name>
    <dbReference type="NCBI Taxonomy" id="685454"/>
    <lineage>
        <taxon>Bacteria</taxon>
        <taxon>Bacillati</taxon>
        <taxon>Actinomycetota</taxon>
        <taxon>Actinomycetes</taxon>
        <taxon>Micromonosporales</taxon>
        <taxon>Micromonosporaceae</taxon>
        <taxon>Dactylosporangium</taxon>
    </lineage>
</organism>
<keyword evidence="3" id="KW-1185">Reference proteome</keyword>
<proteinExistence type="predicted"/>
<dbReference type="InterPro" id="IPR029058">
    <property type="entry name" value="AB_hydrolase_fold"/>
</dbReference>
<dbReference type="Proteomes" id="UP000660611">
    <property type="component" value="Unassembled WGS sequence"/>
</dbReference>
<comment type="caution">
    <text evidence="2">The sequence shown here is derived from an EMBL/GenBank/DDBJ whole genome shotgun (WGS) entry which is preliminary data.</text>
</comment>
<name>A0A919PSJ3_9ACTN</name>
<dbReference type="Pfam" id="PF12697">
    <property type="entry name" value="Abhydrolase_6"/>
    <property type="match status" value="1"/>
</dbReference>
<sequence length="229" mass="24343">MLVPGLAGSRTEFDAQVARFAGAGPRQRRVVAVEPPETGDLGVDGQARRLAGRISGEGPCVLVGHSHGGLVALSLAVQRPDLVAGLMLLDVPLLLPPPLRVLARLPLALLRTPLGRPAIRRFFTATFRPADGPAWRAEVLARLDRVPAHVVRAVVAGTFTYDSTTRLRALTVPAVCVRANIPVRLDRLPATVRGTEIAGVGHWPHVHAPEATNRAIALLLDTVEEQGSS</sequence>
<dbReference type="PANTHER" id="PTHR43689:SF8">
    <property type="entry name" value="ALPHA_BETA-HYDROLASES SUPERFAMILY PROTEIN"/>
    <property type="match status" value="1"/>
</dbReference>
<evidence type="ECO:0000313" key="2">
    <source>
        <dbReference type="EMBL" id="GIG50100.1"/>
    </source>
</evidence>
<dbReference type="AlphaFoldDB" id="A0A919PSJ3"/>
<evidence type="ECO:0000259" key="1">
    <source>
        <dbReference type="Pfam" id="PF12697"/>
    </source>
</evidence>
<dbReference type="SUPFAM" id="SSF53474">
    <property type="entry name" value="alpha/beta-Hydrolases"/>
    <property type="match status" value="1"/>
</dbReference>
<evidence type="ECO:0000313" key="3">
    <source>
        <dbReference type="Proteomes" id="UP000660611"/>
    </source>
</evidence>
<reference evidence="2" key="1">
    <citation type="submission" date="2021-01" db="EMBL/GenBank/DDBJ databases">
        <title>Whole genome shotgun sequence of Dactylosporangium siamense NBRC 106093.</title>
        <authorList>
            <person name="Komaki H."/>
            <person name="Tamura T."/>
        </authorList>
    </citation>
    <scope>NUCLEOTIDE SEQUENCE</scope>
    <source>
        <strain evidence="2">NBRC 106093</strain>
    </source>
</reference>
<dbReference type="PANTHER" id="PTHR43689">
    <property type="entry name" value="HYDROLASE"/>
    <property type="match status" value="1"/>
</dbReference>